<gene>
    <name evidence="1" type="ORF">G2W53_016665</name>
</gene>
<evidence type="ECO:0000313" key="1">
    <source>
        <dbReference type="EMBL" id="KAF7825501.1"/>
    </source>
</evidence>
<reference evidence="1" key="1">
    <citation type="submission" date="2020-09" db="EMBL/GenBank/DDBJ databases">
        <title>Genome-Enabled Discovery of Anthraquinone Biosynthesis in Senna tora.</title>
        <authorList>
            <person name="Kang S.-H."/>
            <person name="Pandey R.P."/>
            <person name="Lee C.-M."/>
            <person name="Sim J.-S."/>
            <person name="Jeong J.-T."/>
            <person name="Choi B.-S."/>
            <person name="Jung M."/>
            <person name="Ginzburg D."/>
            <person name="Zhao K."/>
            <person name="Won S.Y."/>
            <person name="Oh T.-J."/>
            <person name="Yu Y."/>
            <person name="Kim N.-H."/>
            <person name="Lee O.R."/>
            <person name="Lee T.-H."/>
            <person name="Bashyal P."/>
            <person name="Kim T.-S."/>
            <person name="Lee W.-H."/>
            <person name="Kawkins C."/>
            <person name="Kim C.-K."/>
            <person name="Kim J.S."/>
            <person name="Ahn B.O."/>
            <person name="Rhee S.Y."/>
            <person name="Sohng J.K."/>
        </authorList>
    </citation>
    <scope>NUCLEOTIDE SEQUENCE</scope>
    <source>
        <tissue evidence="1">Leaf</tissue>
    </source>
</reference>
<protein>
    <submittedName>
        <fullName evidence="1">Kinetochore protein SPC24-like protein</fullName>
    </submittedName>
</protein>
<dbReference type="Gene3D" id="3.30.160.570">
    <property type="entry name" value="Ncd80 complex, Spc24 subunit"/>
    <property type="match status" value="1"/>
</dbReference>
<dbReference type="OrthoDB" id="1906227at2759"/>
<keyword evidence="2" id="KW-1185">Reference proteome</keyword>
<dbReference type="EMBL" id="JAAIUW010000006">
    <property type="protein sequence ID" value="KAF7825501.1"/>
    <property type="molecule type" value="Genomic_DNA"/>
</dbReference>
<evidence type="ECO:0000313" key="2">
    <source>
        <dbReference type="Proteomes" id="UP000634136"/>
    </source>
</evidence>
<dbReference type="Proteomes" id="UP000634136">
    <property type="component" value="Unassembled WGS sequence"/>
</dbReference>
<accession>A0A834WN80</accession>
<dbReference type="PANTHER" id="PTHR35730:SF2">
    <property type="entry name" value="KINETOCHORE PROTEIN SPC24 HOMOLOG-RELATED"/>
    <property type="match status" value="1"/>
</dbReference>
<dbReference type="PANTHER" id="PTHR35730">
    <property type="entry name" value="KINETOCHORE PROTEIN SPC24 HOMOLOG-RELATED"/>
    <property type="match status" value="1"/>
</dbReference>
<name>A0A834WN80_9FABA</name>
<dbReference type="InterPro" id="IPR044951">
    <property type="entry name" value="SPC24-like"/>
</dbReference>
<organism evidence="1 2">
    <name type="scientific">Senna tora</name>
    <dbReference type="NCBI Taxonomy" id="362788"/>
    <lineage>
        <taxon>Eukaryota</taxon>
        <taxon>Viridiplantae</taxon>
        <taxon>Streptophyta</taxon>
        <taxon>Embryophyta</taxon>
        <taxon>Tracheophyta</taxon>
        <taxon>Spermatophyta</taxon>
        <taxon>Magnoliopsida</taxon>
        <taxon>eudicotyledons</taxon>
        <taxon>Gunneridae</taxon>
        <taxon>Pentapetalae</taxon>
        <taxon>rosids</taxon>
        <taxon>fabids</taxon>
        <taxon>Fabales</taxon>
        <taxon>Fabaceae</taxon>
        <taxon>Caesalpinioideae</taxon>
        <taxon>Cassia clade</taxon>
        <taxon>Senna</taxon>
    </lineage>
</organism>
<dbReference type="GO" id="GO:0051983">
    <property type="term" value="P:regulation of chromosome segregation"/>
    <property type="evidence" value="ECO:0007669"/>
    <property type="project" value="InterPro"/>
</dbReference>
<proteinExistence type="predicted"/>
<comment type="caution">
    <text evidence="1">The sequence shown here is derived from an EMBL/GenBank/DDBJ whole genome shotgun (WGS) entry which is preliminary data.</text>
</comment>
<dbReference type="AlphaFoldDB" id="A0A834WN80"/>
<sequence length="63" mass="7094">MCSRMMLSMYASVTNIVPNLDDQSKISGYIVEKDKNAVEKFEFDSSKITALDVCNEIWKIVGS</sequence>